<dbReference type="Pfam" id="PF02581">
    <property type="entry name" value="TMP-TENI"/>
    <property type="match status" value="1"/>
</dbReference>
<feature type="binding site" evidence="9">
    <location>
        <position position="121"/>
    </location>
    <ligand>
        <name>4-amino-2-methyl-5-(diphosphooxymethyl)pyrimidine</name>
        <dbReference type="ChEBI" id="CHEBI:57841"/>
    </ligand>
</feature>
<dbReference type="InterPro" id="IPR036206">
    <property type="entry name" value="ThiamineP_synth_sf"/>
</dbReference>
<dbReference type="GO" id="GO:0009229">
    <property type="term" value="P:thiamine diphosphate biosynthetic process"/>
    <property type="evidence" value="ECO:0007669"/>
    <property type="project" value="UniProtKB-UniRule"/>
</dbReference>
<dbReference type="GO" id="GO:0005737">
    <property type="term" value="C:cytoplasm"/>
    <property type="evidence" value="ECO:0007669"/>
    <property type="project" value="TreeGrafter"/>
</dbReference>
<accession>A0A315ZV14</accession>
<gene>
    <name evidence="9" type="primary">thiE</name>
    <name evidence="11" type="ORF">SAMN05216529_1112</name>
</gene>
<dbReference type="OrthoDB" id="9812206at2"/>
<feature type="binding site" evidence="9">
    <location>
        <position position="188"/>
    </location>
    <ligand>
        <name>2-[(2R,5Z)-2-carboxy-4-methylthiazol-5(2H)-ylidene]ethyl phosphate</name>
        <dbReference type="ChEBI" id="CHEBI:62899"/>
    </ligand>
</feature>
<keyword evidence="4 9" id="KW-0460">Magnesium</keyword>
<dbReference type="GO" id="GO:0000287">
    <property type="term" value="F:magnesium ion binding"/>
    <property type="evidence" value="ECO:0007669"/>
    <property type="project" value="UniProtKB-UniRule"/>
</dbReference>
<evidence type="ECO:0000256" key="6">
    <source>
        <dbReference type="ARBA" id="ARBA00047334"/>
    </source>
</evidence>
<keyword evidence="3 9" id="KW-0479">Metal-binding</keyword>
<dbReference type="RefSeq" id="WP_109712851.1">
    <property type="nucleotide sequence ID" value="NZ_QGDS01000011.1"/>
</dbReference>
<keyword evidence="5 9" id="KW-0784">Thiamine biosynthesis</keyword>
<comment type="function">
    <text evidence="9">Condenses 4-methyl-5-(beta-hydroxyethyl)thiazole monophosphate (THZ-P) and 2-methyl-4-amino-5-hydroxymethyl pyrimidine pyrophosphate (HMP-PP) to form thiamine monophosphate (TMP).</text>
</comment>
<feature type="binding site" evidence="9">
    <location>
        <position position="102"/>
    </location>
    <ligand>
        <name>Mg(2+)</name>
        <dbReference type="ChEBI" id="CHEBI:18420"/>
    </ligand>
</feature>
<reference evidence="12" key="1">
    <citation type="submission" date="2017-07" db="EMBL/GenBank/DDBJ databases">
        <authorList>
            <person name="Varghese N."/>
            <person name="Submissions S."/>
        </authorList>
    </citation>
    <scope>NUCLEOTIDE SEQUENCE [LARGE SCALE GENOMIC DNA]</scope>
    <source>
        <strain evidence="12">NLAE-zl-C134</strain>
    </source>
</reference>
<dbReference type="AlphaFoldDB" id="A0A315ZV14"/>
<comment type="cofactor">
    <cofactor evidence="9">
        <name>Mg(2+)</name>
        <dbReference type="ChEBI" id="CHEBI:18420"/>
    </cofactor>
    <text evidence="9">Binds 1 Mg(2+) ion per subunit.</text>
</comment>
<feature type="binding site" evidence="9">
    <location>
        <begin position="41"/>
        <end position="45"/>
    </location>
    <ligand>
        <name>4-amino-2-methyl-5-(diphosphooxymethyl)pyrimidine</name>
        <dbReference type="ChEBI" id="CHEBI:57841"/>
    </ligand>
</feature>
<evidence type="ECO:0000313" key="12">
    <source>
        <dbReference type="Proteomes" id="UP000254051"/>
    </source>
</evidence>
<evidence type="ECO:0000256" key="9">
    <source>
        <dbReference type="HAMAP-Rule" id="MF_00097"/>
    </source>
</evidence>
<feature type="binding site" evidence="9">
    <location>
        <position position="77"/>
    </location>
    <ligand>
        <name>4-amino-2-methyl-5-(diphosphooxymethyl)pyrimidine</name>
        <dbReference type="ChEBI" id="CHEBI:57841"/>
    </ligand>
</feature>
<evidence type="ECO:0000256" key="3">
    <source>
        <dbReference type="ARBA" id="ARBA00022723"/>
    </source>
</evidence>
<dbReference type="PANTHER" id="PTHR20857">
    <property type="entry name" value="THIAMINE-PHOSPHATE PYROPHOSPHORYLASE"/>
    <property type="match status" value="1"/>
</dbReference>
<evidence type="ECO:0000256" key="5">
    <source>
        <dbReference type="ARBA" id="ARBA00022977"/>
    </source>
</evidence>
<evidence type="ECO:0000256" key="1">
    <source>
        <dbReference type="ARBA" id="ARBA00005165"/>
    </source>
</evidence>
<feature type="binding site" evidence="9">
    <location>
        <begin position="150"/>
        <end position="152"/>
    </location>
    <ligand>
        <name>2-[(2R,5Z)-2-carboxy-4-methylthiazol-5(2H)-ylidene]ethyl phosphate</name>
        <dbReference type="ChEBI" id="CHEBI:62899"/>
    </ligand>
</feature>
<evidence type="ECO:0000313" key="11">
    <source>
        <dbReference type="EMBL" id="SUQ15220.1"/>
    </source>
</evidence>
<dbReference type="InterPro" id="IPR013785">
    <property type="entry name" value="Aldolase_TIM"/>
</dbReference>
<dbReference type="GO" id="GO:0009228">
    <property type="term" value="P:thiamine biosynthetic process"/>
    <property type="evidence" value="ECO:0007669"/>
    <property type="project" value="UniProtKB-KW"/>
</dbReference>
<feature type="binding site" evidence="9">
    <location>
        <position position="78"/>
    </location>
    <ligand>
        <name>Mg(2+)</name>
        <dbReference type="ChEBI" id="CHEBI:18420"/>
    </ligand>
</feature>
<evidence type="ECO:0000259" key="10">
    <source>
        <dbReference type="Pfam" id="PF02581"/>
    </source>
</evidence>
<keyword evidence="12" id="KW-1185">Reference proteome</keyword>
<feature type="binding site" evidence="9">
    <location>
        <position position="153"/>
    </location>
    <ligand>
        <name>4-amino-2-methyl-5-(diphosphooxymethyl)pyrimidine</name>
        <dbReference type="ChEBI" id="CHEBI:57841"/>
    </ligand>
</feature>
<proteinExistence type="inferred from homology"/>
<dbReference type="HAMAP" id="MF_00097">
    <property type="entry name" value="TMP_synthase"/>
    <property type="match status" value="1"/>
</dbReference>
<dbReference type="CDD" id="cd00564">
    <property type="entry name" value="TMP_TenI"/>
    <property type="match status" value="1"/>
</dbReference>
<dbReference type="SUPFAM" id="SSF51391">
    <property type="entry name" value="Thiamin phosphate synthase"/>
    <property type="match status" value="1"/>
</dbReference>
<evidence type="ECO:0000256" key="4">
    <source>
        <dbReference type="ARBA" id="ARBA00022842"/>
    </source>
</evidence>
<evidence type="ECO:0000256" key="2">
    <source>
        <dbReference type="ARBA" id="ARBA00022679"/>
    </source>
</evidence>
<comment type="catalytic activity">
    <reaction evidence="6 9">
        <text>4-methyl-5-(2-phosphooxyethyl)-thiazole + 4-amino-2-methyl-5-(diphosphooxymethyl)pyrimidine + H(+) = thiamine phosphate + diphosphate</text>
        <dbReference type="Rhea" id="RHEA:22328"/>
        <dbReference type="ChEBI" id="CHEBI:15378"/>
        <dbReference type="ChEBI" id="CHEBI:33019"/>
        <dbReference type="ChEBI" id="CHEBI:37575"/>
        <dbReference type="ChEBI" id="CHEBI:57841"/>
        <dbReference type="ChEBI" id="CHEBI:58296"/>
        <dbReference type="EC" id="2.5.1.3"/>
    </reaction>
</comment>
<sequence length="236" mass="25399">MRNRKKLDISAYFVVGPENTKGRPVGQIITDVVEAGFTCLQIRSKTASASEMIELTREAAAILAKFGRSDQVTLLVDDRLDVVLAARKQGIKVDGIHVGQSDIPVEVCREYLGEDSIIGLSARTHELFDYIKTTDVGQIDYFGAGPLHETQTKPDCGLGPDGKVITRSFSDISKLARLSPVPVVIGGGVTLCDIPELARTGVGGFFVVSAISEADDPKAEAVKLIEAWKANKPCKE</sequence>
<dbReference type="Gene3D" id="3.20.20.70">
    <property type="entry name" value="Aldolase class I"/>
    <property type="match status" value="1"/>
</dbReference>
<dbReference type="EMBL" id="UHJJ01000011">
    <property type="protein sequence ID" value="SUQ15220.1"/>
    <property type="molecule type" value="Genomic_DNA"/>
</dbReference>
<comment type="similarity">
    <text evidence="9">Belongs to the thiamine-phosphate synthase family.</text>
</comment>
<evidence type="ECO:0000256" key="7">
    <source>
        <dbReference type="ARBA" id="ARBA00047851"/>
    </source>
</evidence>
<evidence type="ECO:0000256" key="8">
    <source>
        <dbReference type="ARBA" id="ARBA00047883"/>
    </source>
</evidence>
<dbReference type="EC" id="2.5.1.3" evidence="9"/>
<dbReference type="UniPathway" id="UPA00060">
    <property type="reaction ID" value="UER00141"/>
</dbReference>
<organism evidence="11 12">
    <name type="scientific">Faecalicatena contorta</name>
    <dbReference type="NCBI Taxonomy" id="39482"/>
    <lineage>
        <taxon>Bacteria</taxon>
        <taxon>Bacillati</taxon>
        <taxon>Bacillota</taxon>
        <taxon>Clostridia</taxon>
        <taxon>Lachnospirales</taxon>
        <taxon>Lachnospiraceae</taxon>
        <taxon>Faecalicatena</taxon>
    </lineage>
</organism>
<comment type="catalytic activity">
    <reaction evidence="7 9">
        <text>2-(2-carboxy-4-methylthiazol-5-yl)ethyl phosphate + 4-amino-2-methyl-5-(diphosphooxymethyl)pyrimidine + 2 H(+) = thiamine phosphate + CO2 + diphosphate</text>
        <dbReference type="Rhea" id="RHEA:47848"/>
        <dbReference type="ChEBI" id="CHEBI:15378"/>
        <dbReference type="ChEBI" id="CHEBI:16526"/>
        <dbReference type="ChEBI" id="CHEBI:33019"/>
        <dbReference type="ChEBI" id="CHEBI:37575"/>
        <dbReference type="ChEBI" id="CHEBI:57841"/>
        <dbReference type="ChEBI" id="CHEBI:62890"/>
        <dbReference type="EC" id="2.5.1.3"/>
    </reaction>
</comment>
<feature type="domain" description="Thiamine phosphate synthase/TenI" evidence="10">
    <location>
        <begin position="12"/>
        <end position="211"/>
    </location>
</feature>
<dbReference type="Proteomes" id="UP000254051">
    <property type="component" value="Unassembled WGS sequence"/>
</dbReference>
<dbReference type="PANTHER" id="PTHR20857:SF23">
    <property type="entry name" value="THIAMINE BIOSYNTHETIC BIFUNCTIONAL ENZYME"/>
    <property type="match status" value="1"/>
</dbReference>
<dbReference type="InterPro" id="IPR034291">
    <property type="entry name" value="TMP_synthase"/>
</dbReference>
<dbReference type="InterPro" id="IPR022998">
    <property type="entry name" value="ThiamineP_synth_TenI"/>
</dbReference>
<keyword evidence="2 9" id="KW-0808">Transferase</keyword>
<protein>
    <recommendedName>
        <fullName evidence="9">Thiamine-phosphate synthase</fullName>
        <shortName evidence="9">TP synthase</shortName>
        <shortName evidence="9">TPS</shortName>
        <ecNumber evidence="9">2.5.1.3</ecNumber>
    </recommendedName>
    <alternativeName>
        <fullName evidence="9">Thiamine-phosphate pyrophosphorylase</fullName>
        <shortName evidence="9">TMP pyrophosphorylase</shortName>
        <shortName evidence="9">TMP-PPase</shortName>
    </alternativeName>
</protein>
<feature type="binding site" evidence="9">
    <location>
        <begin position="208"/>
        <end position="209"/>
    </location>
    <ligand>
        <name>2-[(2R,5Z)-2-carboxy-4-methylthiazol-5(2H)-ylidene]ethyl phosphate</name>
        <dbReference type="ChEBI" id="CHEBI:62899"/>
    </ligand>
</feature>
<comment type="pathway">
    <text evidence="1 9">Cofactor biosynthesis; thiamine diphosphate biosynthesis; thiamine phosphate from 4-amino-2-methyl-5-diphosphomethylpyrimidine and 4-methyl-5-(2-phosphoethyl)-thiazole: step 1/1.</text>
</comment>
<name>A0A315ZV14_9FIRM</name>
<dbReference type="GO" id="GO:0004789">
    <property type="term" value="F:thiamine-phosphate diphosphorylase activity"/>
    <property type="evidence" value="ECO:0007669"/>
    <property type="project" value="UniProtKB-UniRule"/>
</dbReference>
<comment type="catalytic activity">
    <reaction evidence="8 9">
        <text>2-[(2R,5Z)-2-carboxy-4-methylthiazol-5(2H)-ylidene]ethyl phosphate + 4-amino-2-methyl-5-(diphosphooxymethyl)pyrimidine + 2 H(+) = thiamine phosphate + CO2 + diphosphate</text>
        <dbReference type="Rhea" id="RHEA:47844"/>
        <dbReference type="ChEBI" id="CHEBI:15378"/>
        <dbReference type="ChEBI" id="CHEBI:16526"/>
        <dbReference type="ChEBI" id="CHEBI:33019"/>
        <dbReference type="ChEBI" id="CHEBI:37575"/>
        <dbReference type="ChEBI" id="CHEBI:57841"/>
        <dbReference type="ChEBI" id="CHEBI:62899"/>
        <dbReference type="EC" id="2.5.1.3"/>
    </reaction>
</comment>